<dbReference type="KEGG" id="gai:IMCC3135_17975"/>
<dbReference type="PROSITE" id="PS01124">
    <property type="entry name" value="HTH_ARAC_FAMILY_2"/>
    <property type="match status" value="1"/>
</dbReference>
<dbReference type="SUPFAM" id="SSF46689">
    <property type="entry name" value="Homeodomain-like"/>
    <property type="match status" value="2"/>
</dbReference>
<accession>A0A2Z2P214</accession>
<evidence type="ECO:0000313" key="6">
    <source>
        <dbReference type="Proteomes" id="UP000250079"/>
    </source>
</evidence>
<protein>
    <submittedName>
        <fullName evidence="5">HTH-type transcriptional activator Btr</fullName>
    </submittedName>
</protein>
<keyword evidence="2" id="KW-0238">DNA-binding</keyword>
<evidence type="ECO:0000256" key="3">
    <source>
        <dbReference type="ARBA" id="ARBA00023163"/>
    </source>
</evidence>
<dbReference type="InterPro" id="IPR020449">
    <property type="entry name" value="Tscrpt_reg_AraC-type_HTH"/>
</dbReference>
<sequence>MPDPVYSHLDPELGPPEVDPRSIHAFWHGFPSPLVRWHFHHEFELHLIVASEGKVFVGDHVGEFSPGHLVLMGPRLPHNWISQTQAGDTVEMRDGVIQFRENLVQSMAAFAPELKRVLPMLDRARHGIEFRDSLCAEAVKWFEDLISSDGLRRIGLLFEILERLSREREYRTLSTAPLSSGRNIALVSKLERAMNHIKEHHDSSMKMDSVAELIGMSNSSFSHYFTKSTGGSFTQFLNNVRITHACELLSTTESQITDICYTVGFNNVANFNRRFRMIKGMTPREYRKRILVGHC</sequence>
<keyword evidence="6" id="KW-1185">Reference proteome</keyword>
<dbReference type="InterPro" id="IPR018062">
    <property type="entry name" value="HTH_AraC-typ_CS"/>
</dbReference>
<gene>
    <name evidence="5" type="primary">btr_3</name>
    <name evidence="5" type="ORF">IMCC3135_17975</name>
</gene>
<evidence type="ECO:0000313" key="5">
    <source>
        <dbReference type="EMBL" id="ASJ73674.1"/>
    </source>
</evidence>
<evidence type="ECO:0000256" key="1">
    <source>
        <dbReference type="ARBA" id="ARBA00023015"/>
    </source>
</evidence>
<dbReference type="PROSITE" id="PS00041">
    <property type="entry name" value="HTH_ARAC_FAMILY_1"/>
    <property type="match status" value="1"/>
</dbReference>
<dbReference type="SUPFAM" id="SSF51215">
    <property type="entry name" value="Regulatory protein AraC"/>
    <property type="match status" value="1"/>
</dbReference>
<dbReference type="PANTHER" id="PTHR43280">
    <property type="entry name" value="ARAC-FAMILY TRANSCRIPTIONAL REGULATOR"/>
    <property type="match status" value="1"/>
</dbReference>
<dbReference type="GO" id="GO:0003700">
    <property type="term" value="F:DNA-binding transcription factor activity"/>
    <property type="evidence" value="ECO:0007669"/>
    <property type="project" value="InterPro"/>
</dbReference>
<dbReference type="InterPro" id="IPR037923">
    <property type="entry name" value="HTH-like"/>
</dbReference>
<dbReference type="CDD" id="cd06976">
    <property type="entry name" value="cupin_MtlR-like_N"/>
    <property type="match status" value="1"/>
</dbReference>
<dbReference type="GO" id="GO:0043565">
    <property type="term" value="F:sequence-specific DNA binding"/>
    <property type="evidence" value="ECO:0007669"/>
    <property type="project" value="InterPro"/>
</dbReference>
<evidence type="ECO:0000256" key="2">
    <source>
        <dbReference type="ARBA" id="ARBA00023125"/>
    </source>
</evidence>
<organism evidence="5 6">
    <name type="scientific">Granulosicoccus antarcticus IMCC3135</name>
    <dbReference type="NCBI Taxonomy" id="1192854"/>
    <lineage>
        <taxon>Bacteria</taxon>
        <taxon>Pseudomonadati</taxon>
        <taxon>Pseudomonadota</taxon>
        <taxon>Gammaproteobacteria</taxon>
        <taxon>Chromatiales</taxon>
        <taxon>Granulosicoccaceae</taxon>
        <taxon>Granulosicoccus</taxon>
    </lineage>
</organism>
<evidence type="ECO:0000259" key="4">
    <source>
        <dbReference type="PROSITE" id="PS01124"/>
    </source>
</evidence>
<name>A0A2Z2P214_9GAMM</name>
<proteinExistence type="predicted"/>
<dbReference type="InterPro" id="IPR009057">
    <property type="entry name" value="Homeodomain-like_sf"/>
</dbReference>
<dbReference type="Gene3D" id="1.10.10.60">
    <property type="entry name" value="Homeodomain-like"/>
    <property type="match status" value="2"/>
</dbReference>
<dbReference type="RefSeq" id="WP_088918818.1">
    <property type="nucleotide sequence ID" value="NZ_CP018632.1"/>
</dbReference>
<dbReference type="PANTHER" id="PTHR43280:SF27">
    <property type="entry name" value="TRANSCRIPTIONAL REGULATOR MTLR"/>
    <property type="match status" value="1"/>
</dbReference>
<feature type="domain" description="HTH araC/xylS-type" evidence="4">
    <location>
        <begin position="191"/>
        <end position="289"/>
    </location>
</feature>
<dbReference type="EMBL" id="CP018632">
    <property type="protein sequence ID" value="ASJ73674.1"/>
    <property type="molecule type" value="Genomic_DNA"/>
</dbReference>
<dbReference type="InterPro" id="IPR018060">
    <property type="entry name" value="HTH_AraC"/>
</dbReference>
<reference evidence="5 6" key="1">
    <citation type="submission" date="2016-12" db="EMBL/GenBank/DDBJ databases">
        <authorList>
            <person name="Song W.-J."/>
            <person name="Kurnit D.M."/>
        </authorList>
    </citation>
    <scope>NUCLEOTIDE SEQUENCE [LARGE SCALE GENOMIC DNA]</scope>
    <source>
        <strain evidence="5 6">IMCC3135</strain>
    </source>
</reference>
<dbReference type="PRINTS" id="PR00032">
    <property type="entry name" value="HTHARAC"/>
</dbReference>
<keyword evidence="3" id="KW-0804">Transcription</keyword>
<dbReference type="SMART" id="SM00342">
    <property type="entry name" value="HTH_ARAC"/>
    <property type="match status" value="1"/>
</dbReference>
<dbReference type="Proteomes" id="UP000250079">
    <property type="component" value="Chromosome"/>
</dbReference>
<dbReference type="AlphaFoldDB" id="A0A2Z2P214"/>
<dbReference type="OrthoDB" id="9816011at2"/>
<keyword evidence="1" id="KW-0805">Transcription regulation</keyword>
<dbReference type="Pfam" id="PF12833">
    <property type="entry name" value="HTH_18"/>
    <property type="match status" value="1"/>
</dbReference>